<dbReference type="SUPFAM" id="SSF64438">
    <property type="entry name" value="CNF1/YfiH-like putative cysteine hydrolases"/>
    <property type="match status" value="1"/>
</dbReference>
<name>A0A1W1CRB1_9ZZZZ</name>
<dbReference type="InterPro" id="IPR038371">
    <property type="entry name" value="Cu_polyphenol_OxRdtase_sf"/>
</dbReference>
<sequence>MASFYHFKNLSEETGCLHAVTQKDSMEPYAFSLALHTGEAAREIVANRKKVISELDLAKEMHFVVAEQTHSDHIAVIGEKETKGWEGLEDAVADCDALITDVPGVMLTILTADCVPVLLYEREKKVAAAVHAGWKGTYAEIAAKTVRMMVDRFGCDPRMIRAGIAPAIGKCCYEVGEEVAKYFFEIPEACLEEQQGKYRLDLPYINKYQLIESGLLPSNIEMSHLCTACETASFFSYRKEQGCSGRFMSMIGLC</sequence>
<gene>
    <name evidence="10" type="ORF">MNB_SV-10-709</name>
</gene>
<dbReference type="Pfam" id="PF02578">
    <property type="entry name" value="Cu-oxidase_4"/>
    <property type="match status" value="1"/>
</dbReference>
<reference evidence="10" key="1">
    <citation type="submission" date="2016-10" db="EMBL/GenBank/DDBJ databases">
        <authorList>
            <person name="de Groot N.N."/>
        </authorList>
    </citation>
    <scope>NUCLEOTIDE SEQUENCE</scope>
</reference>
<comment type="catalytic activity">
    <reaction evidence="1">
        <text>inosine + phosphate = alpha-D-ribose 1-phosphate + hypoxanthine</text>
        <dbReference type="Rhea" id="RHEA:27646"/>
        <dbReference type="ChEBI" id="CHEBI:17368"/>
        <dbReference type="ChEBI" id="CHEBI:17596"/>
        <dbReference type="ChEBI" id="CHEBI:43474"/>
        <dbReference type="ChEBI" id="CHEBI:57720"/>
        <dbReference type="EC" id="2.4.2.1"/>
    </reaction>
    <physiologicalReaction direction="left-to-right" evidence="1">
        <dbReference type="Rhea" id="RHEA:27647"/>
    </physiologicalReaction>
</comment>
<keyword evidence="5" id="KW-0378">Hydrolase</keyword>
<keyword evidence="3" id="KW-0808">Transferase</keyword>
<dbReference type="GO" id="GO:0017061">
    <property type="term" value="F:S-methyl-5-thioadenosine phosphorylase activity"/>
    <property type="evidence" value="ECO:0007669"/>
    <property type="project" value="UniProtKB-EC"/>
</dbReference>
<evidence type="ECO:0000256" key="7">
    <source>
        <dbReference type="ARBA" id="ARBA00047989"/>
    </source>
</evidence>
<dbReference type="InterPro" id="IPR003730">
    <property type="entry name" value="Cu_polyphenol_OxRdtase"/>
</dbReference>
<evidence type="ECO:0000256" key="4">
    <source>
        <dbReference type="ARBA" id="ARBA00022723"/>
    </source>
</evidence>
<dbReference type="PANTHER" id="PTHR30616">
    <property type="entry name" value="UNCHARACTERIZED PROTEIN YFIH"/>
    <property type="match status" value="1"/>
</dbReference>
<organism evidence="10">
    <name type="scientific">hydrothermal vent metagenome</name>
    <dbReference type="NCBI Taxonomy" id="652676"/>
    <lineage>
        <taxon>unclassified sequences</taxon>
        <taxon>metagenomes</taxon>
        <taxon>ecological metagenomes</taxon>
    </lineage>
</organism>
<dbReference type="GO" id="GO:0016787">
    <property type="term" value="F:hydrolase activity"/>
    <property type="evidence" value="ECO:0007669"/>
    <property type="project" value="UniProtKB-KW"/>
</dbReference>
<dbReference type="Gene3D" id="3.60.140.10">
    <property type="entry name" value="CNF1/YfiH-like putative cysteine hydrolases"/>
    <property type="match status" value="1"/>
</dbReference>
<dbReference type="AlphaFoldDB" id="A0A1W1CRB1"/>
<comment type="similarity">
    <text evidence="2">Belongs to the purine nucleoside phosphorylase YfiH/LACC1 family.</text>
</comment>
<comment type="catalytic activity">
    <reaction evidence="9">
        <text>S-methyl-5'-thioadenosine + phosphate = 5-(methylsulfanyl)-alpha-D-ribose 1-phosphate + adenine</text>
        <dbReference type="Rhea" id="RHEA:11852"/>
        <dbReference type="ChEBI" id="CHEBI:16708"/>
        <dbReference type="ChEBI" id="CHEBI:17509"/>
        <dbReference type="ChEBI" id="CHEBI:43474"/>
        <dbReference type="ChEBI" id="CHEBI:58533"/>
        <dbReference type="EC" id="2.4.2.28"/>
    </reaction>
    <physiologicalReaction direction="left-to-right" evidence="9">
        <dbReference type="Rhea" id="RHEA:11853"/>
    </physiologicalReaction>
</comment>
<evidence type="ECO:0000256" key="8">
    <source>
        <dbReference type="ARBA" id="ARBA00048968"/>
    </source>
</evidence>
<evidence type="ECO:0000256" key="9">
    <source>
        <dbReference type="ARBA" id="ARBA00049893"/>
    </source>
</evidence>
<evidence type="ECO:0000256" key="6">
    <source>
        <dbReference type="ARBA" id="ARBA00022833"/>
    </source>
</evidence>
<comment type="catalytic activity">
    <reaction evidence="8">
        <text>adenosine + phosphate = alpha-D-ribose 1-phosphate + adenine</text>
        <dbReference type="Rhea" id="RHEA:27642"/>
        <dbReference type="ChEBI" id="CHEBI:16335"/>
        <dbReference type="ChEBI" id="CHEBI:16708"/>
        <dbReference type="ChEBI" id="CHEBI:43474"/>
        <dbReference type="ChEBI" id="CHEBI:57720"/>
        <dbReference type="EC" id="2.4.2.1"/>
    </reaction>
    <physiologicalReaction direction="left-to-right" evidence="8">
        <dbReference type="Rhea" id="RHEA:27643"/>
    </physiologicalReaction>
</comment>
<dbReference type="CDD" id="cd16833">
    <property type="entry name" value="YfiH"/>
    <property type="match status" value="1"/>
</dbReference>
<dbReference type="InterPro" id="IPR011324">
    <property type="entry name" value="Cytotoxic_necrot_fac-like_cat"/>
</dbReference>
<keyword evidence="6" id="KW-0862">Zinc</keyword>
<dbReference type="GO" id="GO:0005507">
    <property type="term" value="F:copper ion binding"/>
    <property type="evidence" value="ECO:0007669"/>
    <property type="project" value="TreeGrafter"/>
</dbReference>
<evidence type="ECO:0000313" key="10">
    <source>
        <dbReference type="EMBL" id="SFV68346.1"/>
    </source>
</evidence>
<comment type="catalytic activity">
    <reaction evidence="7">
        <text>adenosine + H2O + H(+) = inosine + NH4(+)</text>
        <dbReference type="Rhea" id="RHEA:24408"/>
        <dbReference type="ChEBI" id="CHEBI:15377"/>
        <dbReference type="ChEBI" id="CHEBI:15378"/>
        <dbReference type="ChEBI" id="CHEBI:16335"/>
        <dbReference type="ChEBI" id="CHEBI:17596"/>
        <dbReference type="ChEBI" id="CHEBI:28938"/>
        <dbReference type="EC" id="3.5.4.4"/>
    </reaction>
    <physiologicalReaction direction="left-to-right" evidence="7">
        <dbReference type="Rhea" id="RHEA:24409"/>
    </physiologicalReaction>
</comment>
<evidence type="ECO:0000256" key="5">
    <source>
        <dbReference type="ARBA" id="ARBA00022801"/>
    </source>
</evidence>
<dbReference type="EMBL" id="FPHL01000051">
    <property type="protein sequence ID" value="SFV68346.1"/>
    <property type="molecule type" value="Genomic_DNA"/>
</dbReference>
<accession>A0A1W1CRB1</accession>
<proteinExistence type="inferred from homology"/>
<dbReference type="PANTHER" id="PTHR30616:SF2">
    <property type="entry name" value="PURINE NUCLEOSIDE PHOSPHORYLASE LACC1"/>
    <property type="match status" value="1"/>
</dbReference>
<evidence type="ECO:0000256" key="1">
    <source>
        <dbReference type="ARBA" id="ARBA00000553"/>
    </source>
</evidence>
<protein>
    <submittedName>
        <fullName evidence="10">COG1496: Uncharacterized conserved protein</fullName>
    </submittedName>
</protein>
<evidence type="ECO:0000256" key="2">
    <source>
        <dbReference type="ARBA" id="ARBA00007353"/>
    </source>
</evidence>
<dbReference type="NCBIfam" id="TIGR00726">
    <property type="entry name" value="peptidoglycan editing factor PgeF"/>
    <property type="match status" value="1"/>
</dbReference>
<evidence type="ECO:0000256" key="3">
    <source>
        <dbReference type="ARBA" id="ARBA00022679"/>
    </source>
</evidence>
<keyword evidence="4" id="KW-0479">Metal-binding</keyword>